<name>A0A4P6MVA1_9MICO</name>
<dbReference type="InterPro" id="IPR036366">
    <property type="entry name" value="PGBDSf"/>
</dbReference>
<accession>A0A4P6MVA1</accession>
<feature type="region of interest" description="Disordered" evidence="5">
    <location>
        <begin position="1"/>
        <end position="22"/>
    </location>
</feature>
<organism evidence="7 8">
    <name type="scientific">Janibacter limosus</name>
    <dbReference type="NCBI Taxonomy" id="53458"/>
    <lineage>
        <taxon>Bacteria</taxon>
        <taxon>Bacillati</taxon>
        <taxon>Actinomycetota</taxon>
        <taxon>Actinomycetes</taxon>
        <taxon>Micrococcales</taxon>
        <taxon>Intrasporangiaceae</taxon>
        <taxon>Janibacter</taxon>
    </lineage>
</organism>
<feature type="compositionally biased region" description="Basic residues" evidence="5">
    <location>
        <begin position="1"/>
        <end position="19"/>
    </location>
</feature>
<comment type="similarity">
    <text evidence="1">Belongs to the peptidase C40 family.</text>
</comment>
<evidence type="ECO:0000259" key="6">
    <source>
        <dbReference type="PROSITE" id="PS51935"/>
    </source>
</evidence>
<keyword evidence="2" id="KW-0645">Protease</keyword>
<dbReference type="PANTHER" id="PTHR47053:SF1">
    <property type="entry name" value="MUREIN DD-ENDOPEPTIDASE MEPH-RELATED"/>
    <property type="match status" value="1"/>
</dbReference>
<dbReference type="GO" id="GO:0006508">
    <property type="term" value="P:proteolysis"/>
    <property type="evidence" value="ECO:0007669"/>
    <property type="project" value="UniProtKB-KW"/>
</dbReference>
<dbReference type="AlphaFoldDB" id="A0A4P6MVA1"/>
<dbReference type="InterPro" id="IPR038765">
    <property type="entry name" value="Papain-like_cys_pep_sf"/>
</dbReference>
<dbReference type="InterPro" id="IPR002477">
    <property type="entry name" value="Peptidoglycan-bd-like"/>
</dbReference>
<keyword evidence="4" id="KW-0788">Thiol protease</keyword>
<evidence type="ECO:0000256" key="4">
    <source>
        <dbReference type="ARBA" id="ARBA00022807"/>
    </source>
</evidence>
<dbReference type="Gene3D" id="1.10.101.10">
    <property type="entry name" value="PGBD-like superfamily/PGBD"/>
    <property type="match status" value="1"/>
</dbReference>
<evidence type="ECO:0000256" key="1">
    <source>
        <dbReference type="ARBA" id="ARBA00007074"/>
    </source>
</evidence>
<evidence type="ECO:0000313" key="8">
    <source>
        <dbReference type="Proteomes" id="UP000290408"/>
    </source>
</evidence>
<dbReference type="PANTHER" id="PTHR47053">
    <property type="entry name" value="MUREIN DD-ENDOPEPTIDASE MEPH-RELATED"/>
    <property type="match status" value="1"/>
</dbReference>
<dbReference type="InterPro" id="IPR036365">
    <property type="entry name" value="PGBD-like_sf"/>
</dbReference>
<dbReference type="SUPFAM" id="SSF54001">
    <property type="entry name" value="Cysteine proteinases"/>
    <property type="match status" value="1"/>
</dbReference>
<keyword evidence="8" id="KW-1185">Reference proteome</keyword>
<dbReference type="InterPro" id="IPR000064">
    <property type="entry name" value="NLP_P60_dom"/>
</dbReference>
<feature type="region of interest" description="Disordered" evidence="5">
    <location>
        <begin position="121"/>
        <end position="163"/>
    </location>
</feature>
<evidence type="ECO:0000256" key="2">
    <source>
        <dbReference type="ARBA" id="ARBA00022670"/>
    </source>
</evidence>
<dbReference type="SUPFAM" id="SSF47090">
    <property type="entry name" value="PGBD-like"/>
    <property type="match status" value="1"/>
</dbReference>
<dbReference type="GO" id="GO:0008234">
    <property type="term" value="F:cysteine-type peptidase activity"/>
    <property type="evidence" value="ECO:0007669"/>
    <property type="project" value="UniProtKB-KW"/>
</dbReference>
<dbReference type="EMBL" id="CP036164">
    <property type="protein sequence ID" value="QBF47694.1"/>
    <property type="molecule type" value="Genomic_DNA"/>
</dbReference>
<proteinExistence type="inferred from homology"/>
<protein>
    <submittedName>
        <fullName evidence="7">Cell wall lytic activity</fullName>
    </submittedName>
</protein>
<dbReference type="PROSITE" id="PS51935">
    <property type="entry name" value="NLPC_P60"/>
    <property type="match status" value="1"/>
</dbReference>
<dbReference type="Gene3D" id="3.90.1720.10">
    <property type="entry name" value="endopeptidase domain like (from Nostoc punctiforme)"/>
    <property type="match status" value="1"/>
</dbReference>
<reference evidence="7 8" key="1">
    <citation type="submission" date="2019-02" db="EMBL/GenBank/DDBJ databases">
        <title>Genomic data mining of an Antarctic deep-sea actinobacterium, Janibacterlimosus P3-3-X1.</title>
        <authorList>
            <person name="Liao L."/>
            <person name="Chen B."/>
        </authorList>
    </citation>
    <scope>NUCLEOTIDE SEQUENCE [LARGE SCALE GENOMIC DNA]</scope>
    <source>
        <strain evidence="7 8">P3-3-X1</strain>
    </source>
</reference>
<feature type="compositionally biased region" description="Low complexity" evidence="5">
    <location>
        <begin position="136"/>
        <end position="162"/>
    </location>
</feature>
<evidence type="ECO:0000256" key="3">
    <source>
        <dbReference type="ARBA" id="ARBA00022801"/>
    </source>
</evidence>
<dbReference type="KEGG" id="jli:EXU32_16445"/>
<sequence>MSTFHTARHSARRTHRTAAHRAGAGVLAATALGLGASMMTATGAAAQGGPEAPASSTSTASAPSAGTATSSSSFDDVVRVGDRGIVVEQIQDKVGVTSDGVFGSETEQGVISWQNDHGLSADGIVGSETGSRMGLSSGSTTSTASSSETAAASTSSPASDSSIVETARGLVGTPYVMGGTSTSGFDCSGFVQHVYEAAGKDVPRTTQDQQAAATPVSDPQPGDIVFFGNPAYHNGIYAGDGKIIDAGNPSTGVSERDIWTDDVTYGRF</sequence>
<evidence type="ECO:0000313" key="7">
    <source>
        <dbReference type="EMBL" id="QBF47694.1"/>
    </source>
</evidence>
<feature type="domain" description="NlpC/P60" evidence="6">
    <location>
        <begin position="157"/>
        <end position="268"/>
    </location>
</feature>
<feature type="region of interest" description="Disordered" evidence="5">
    <location>
        <begin position="44"/>
        <end position="73"/>
    </location>
</feature>
<evidence type="ECO:0000256" key="5">
    <source>
        <dbReference type="SAM" id="MobiDB-lite"/>
    </source>
</evidence>
<gene>
    <name evidence="7" type="ORF">EXU32_16445</name>
</gene>
<dbReference type="Proteomes" id="UP000290408">
    <property type="component" value="Chromosome"/>
</dbReference>
<dbReference type="InterPro" id="IPR051202">
    <property type="entry name" value="Peptidase_C40"/>
</dbReference>
<dbReference type="Pfam" id="PF01471">
    <property type="entry name" value="PG_binding_1"/>
    <property type="match status" value="1"/>
</dbReference>
<dbReference type="Pfam" id="PF00877">
    <property type="entry name" value="NLPC_P60"/>
    <property type="match status" value="1"/>
</dbReference>
<dbReference type="OrthoDB" id="9815778at2"/>
<dbReference type="RefSeq" id="WP_130630871.1">
    <property type="nucleotide sequence ID" value="NZ_CP036164.1"/>
</dbReference>
<keyword evidence="3" id="KW-0378">Hydrolase</keyword>